<gene>
    <name evidence="2" type="ORF">PG996_003219</name>
</gene>
<name>A0ABR1W0M4_9PEZI</name>
<evidence type="ECO:0000313" key="3">
    <source>
        <dbReference type="Proteomes" id="UP001446871"/>
    </source>
</evidence>
<evidence type="ECO:0000313" key="2">
    <source>
        <dbReference type="EMBL" id="KAK8077049.1"/>
    </source>
</evidence>
<reference evidence="2 3" key="1">
    <citation type="submission" date="2023-01" db="EMBL/GenBank/DDBJ databases">
        <title>Analysis of 21 Apiospora genomes using comparative genomics revels a genus with tremendous synthesis potential of carbohydrate active enzymes and secondary metabolites.</title>
        <authorList>
            <person name="Sorensen T."/>
        </authorList>
    </citation>
    <scope>NUCLEOTIDE SEQUENCE [LARGE SCALE GENOMIC DNA]</scope>
    <source>
        <strain evidence="2 3">CBS 83171</strain>
    </source>
</reference>
<comment type="caution">
    <text evidence="2">The sequence shown here is derived from an EMBL/GenBank/DDBJ whole genome shotgun (WGS) entry which is preliminary data.</text>
</comment>
<feature type="compositionally biased region" description="Polar residues" evidence="1">
    <location>
        <begin position="269"/>
        <end position="284"/>
    </location>
</feature>
<feature type="compositionally biased region" description="Acidic residues" evidence="1">
    <location>
        <begin position="425"/>
        <end position="439"/>
    </location>
</feature>
<accession>A0ABR1W0M4</accession>
<feature type="compositionally biased region" description="Basic and acidic residues" evidence="1">
    <location>
        <begin position="224"/>
        <end position="235"/>
    </location>
</feature>
<keyword evidence="3" id="KW-1185">Reference proteome</keyword>
<proteinExistence type="predicted"/>
<evidence type="ECO:0000256" key="1">
    <source>
        <dbReference type="SAM" id="MobiDB-lite"/>
    </source>
</evidence>
<feature type="compositionally biased region" description="Low complexity" evidence="1">
    <location>
        <begin position="385"/>
        <end position="397"/>
    </location>
</feature>
<dbReference type="Proteomes" id="UP001446871">
    <property type="component" value="Unassembled WGS sequence"/>
</dbReference>
<feature type="region of interest" description="Disordered" evidence="1">
    <location>
        <begin position="382"/>
        <end position="455"/>
    </location>
</feature>
<feature type="region of interest" description="Disordered" evidence="1">
    <location>
        <begin position="215"/>
        <end position="284"/>
    </location>
</feature>
<dbReference type="EMBL" id="JAQQWM010000002">
    <property type="protein sequence ID" value="KAK8077049.1"/>
    <property type="molecule type" value="Genomic_DNA"/>
</dbReference>
<protein>
    <submittedName>
        <fullName evidence="2">Uncharacterized protein</fullName>
    </submittedName>
</protein>
<sequence length="472" mass="53631">MALRILLPKIGAFGLSQITTPEPLSPESKRILRHTLPSSPVAPATPKCPPPPREPYPFLWQCCSCYTTYRFSTTRRCLLCSHNYCTRELAFGSSNSSGNGNGKKRRRRSNKYCRSEFDYEGWEAWGAWRRRHVLKVESTQESDAESELEERESKFVKKTHDCFVHCDYPSQCFHTQIRVLEDQVREAAEAERVALAKLEEARWLEEDEILLEYAAATSSSSSSSEDKSSRDIKAEPEDDDDDRLELYLARDLPEDEDDKSPFFYDERMSQPSGSGNSRDITTSRPGYPVVIPGLTTSSPAVDATKLTRDELFALIDEDDDIIPFEESKAGQQQAARTRHGTSSRLQVMRHPNLHLNSNSTERVDWVREAANLERSAFMDDLADCSPYEYPSPDSSSAEWEDIEDDEDQDEEMVDNTVVAAMGPGQEDEEEEEEEEEEEGAPLRDFRGRSTCSGSRQGLDWMQANMVVCDLCF</sequence>
<feature type="compositionally biased region" description="Acidic residues" evidence="1">
    <location>
        <begin position="398"/>
        <end position="413"/>
    </location>
</feature>
<organism evidence="2 3">
    <name type="scientific">Apiospora saccharicola</name>
    <dbReference type="NCBI Taxonomy" id="335842"/>
    <lineage>
        <taxon>Eukaryota</taxon>
        <taxon>Fungi</taxon>
        <taxon>Dikarya</taxon>
        <taxon>Ascomycota</taxon>
        <taxon>Pezizomycotina</taxon>
        <taxon>Sordariomycetes</taxon>
        <taxon>Xylariomycetidae</taxon>
        <taxon>Amphisphaeriales</taxon>
        <taxon>Apiosporaceae</taxon>
        <taxon>Apiospora</taxon>
    </lineage>
</organism>